<keyword evidence="3" id="KW-0378">Hydrolase</keyword>
<feature type="region of interest" description="Disordered" evidence="1">
    <location>
        <begin position="1002"/>
        <end position="1207"/>
    </location>
</feature>
<evidence type="ECO:0000259" key="2">
    <source>
        <dbReference type="Pfam" id="PF00561"/>
    </source>
</evidence>
<accession>A0A316W7T2</accession>
<dbReference type="PANTHER" id="PTHR43433">
    <property type="entry name" value="HYDROLASE, ALPHA/BETA FOLD FAMILY PROTEIN"/>
    <property type="match status" value="1"/>
</dbReference>
<feature type="compositionally biased region" description="Basic and acidic residues" evidence="1">
    <location>
        <begin position="672"/>
        <end position="683"/>
    </location>
</feature>
<dbReference type="InterPro" id="IPR000073">
    <property type="entry name" value="AB_hydrolase_1"/>
</dbReference>
<feature type="compositionally biased region" description="Low complexity" evidence="1">
    <location>
        <begin position="170"/>
        <end position="209"/>
    </location>
</feature>
<feature type="compositionally biased region" description="Basic and acidic residues" evidence="1">
    <location>
        <begin position="258"/>
        <end position="269"/>
    </location>
</feature>
<dbReference type="SUPFAM" id="SSF53474">
    <property type="entry name" value="alpha/beta-Hydrolases"/>
    <property type="match status" value="1"/>
</dbReference>
<dbReference type="Pfam" id="PF00561">
    <property type="entry name" value="Abhydrolase_1"/>
    <property type="match status" value="1"/>
</dbReference>
<feature type="compositionally biased region" description="Polar residues" evidence="1">
    <location>
        <begin position="1002"/>
        <end position="1023"/>
    </location>
</feature>
<feature type="compositionally biased region" description="Basic and acidic residues" evidence="1">
    <location>
        <begin position="64"/>
        <end position="87"/>
    </location>
</feature>
<feature type="region of interest" description="Disordered" evidence="1">
    <location>
        <begin position="350"/>
        <end position="388"/>
    </location>
</feature>
<evidence type="ECO:0000256" key="1">
    <source>
        <dbReference type="SAM" id="MobiDB-lite"/>
    </source>
</evidence>
<organism evidence="3 4">
    <name type="scientific">Ceraceosorus guamensis</name>
    <dbReference type="NCBI Taxonomy" id="1522189"/>
    <lineage>
        <taxon>Eukaryota</taxon>
        <taxon>Fungi</taxon>
        <taxon>Dikarya</taxon>
        <taxon>Basidiomycota</taxon>
        <taxon>Ustilaginomycotina</taxon>
        <taxon>Exobasidiomycetes</taxon>
        <taxon>Ceraceosorales</taxon>
        <taxon>Ceraceosoraceae</taxon>
        <taxon>Ceraceosorus</taxon>
    </lineage>
</organism>
<dbReference type="GeneID" id="37032140"/>
<dbReference type="RefSeq" id="XP_025373089.1">
    <property type="nucleotide sequence ID" value="XM_025510270.1"/>
</dbReference>
<feature type="compositionally biased region" description="Polar residues" evidence="1">
    <location>
        <begin position="476"/>
        <end position="488"/>
    </location>
</feature>
<dbReference type="InterPro" id="IPR029058">
    <property type="entry name" value="AB_hydrolase_fold"/>
</dbReference>
<dbReference type="InParanoid" id="A0A316W7T2"/>
<dbReference type="STRING" id="1522189.A0A316W7T2"/>
<dbReference type="Gene3D" id="3.40.50.1820">
    <property type="entry name" value="alpha/beta hydrolase"/>
    <property type="match status" value="2"/>
</dbReference>
<feature type="region of interest" description="Disordered" evidence="1">
    <location>
        <begin position="408"/>
        <end position="488"/>
    </location>
</feature>
<feature type="domain" description="AB hydrolase-1" evidence="2">
    <location>
        <begin position="867"/>
        <end position="947"/>
    </location>
</feature>
<feature type="region of interest" description="Disordered" evidence="1">
    <location>
        <begin position="1230"/>
        <end position="1267"/>
    </location>
</feature>
<feature type="compositionally biased region" description="Low complexity" evidence="1">
    <location>
        <begin position="532"/>
        <end position="547"/>
    </location>
</feature>
<feature type="region of interest" description="Disordered" evidence="1">
    <location>
        <begin position="1"/>
        <end position="93"/>
    </location>
</feature>
<feature type="region of interest" description="Disordered" evidence="1">
    <location>
        <begin position="620"/>
        <end position="807"/>
    </location>
</feature>
<evidence type="ECO:0000313" key="4">
    <source>
        <dbReference type="Proteomes" id="UP000245783"/>
    </source>
</evidence>
<feature type="compositionally biased region" description="Polar residues" evidence="1">
    <location>
        <begin position="1038"/>
        <end position="1047"/>
    </location>
</feature>
<feature type="compositionally biased region" description="Low complexity" evidence="1">
    <location>
        <begin position="247"/>
        <end position="257"/>
    </location>
</feature>
<feature type="compositionally biased region" description="Polar residues" evidence="1">
    <location>
        <begin position="1059"/>
        <end position="1085"/>
    </location>
</feature>
<dbReference type="InterPro" id="IPR050471">
    <property type="entry name" value="AB_hydrolase"/>
</dbReference>
<protein>
    <submittedName>
        <fullName evidence="3">Alpha/beta-hydrolase</fullName>
    </submittedName>
</protein>
<dbReference type="Proteomes" id="UP000245783">
    <property type="component" value="Unassembled WGS sequence"/>
</dbReference>
<keyword evidence="4" id="KW-1185">Reference proteome</keyword>
<dbReference type="GO" id="GO:0016787">
    <property type="term" value="F:hydrolase activity"/>
    <property type="evidence" value="ECO:0007669"/>
    <property type="project" value="UniProtKB-KW"/>
</dbReference>
<name>A0A316W7T2_9BASI</name>
<sequence length="1401" mass="148841">MMVHPARTPSDVGVSGSSPVASSSRAGGSASPAGAARRSYFDLYPERRGQGPYVPPTALTPKLSRKDKSSPRTDVQREREREAERRKALQAAASKVSAWTLEQQKAQIVDTPTCSEGLKRSTGAARVLTHQPREWDVDSQQALPGQSGGVDARAFLLNAGPNHRERNKLRSGNLSSASSSHLLRSSRSEISLRSVATNPITPSSTSSSILGTFADPPVPPDRHPNGQPVERKDVGMSPSASVDHWRSLSSSRMAARATSEKRRSPRTQDESAIPMPSVATQEAARVSQESQDGNVERSAEDVAAYTAAAAAAAQRSPGGFPVMMSSVTRRRSAQNLAALSSSSSVEQIAVSTSPLAAPDPPREQQMRASRGSAVSKQQALPGRTQGVPTDCRQLMQQSSRLSRVPLAAIPDSPAPSIISIPDEVSTGSTTSERNGSLSTDANARLPSSSAMPEAVATADPEATTPKLRQSAWAPQDQENGQSRPQVGANVNLTGRASFLCPTARLDRRPAPPIKEQPLSIEEIIRRGTSQKPTRPVTTRSTSARATSQVPMVPDLAPEPLPPLPPVRATYAASSAAVGKALPPSGATAARLAPQLVPSIDDIIRGHAAQAWSTHGKTSLASSLSIPSAPPGQARSLPPPSPSNARIYQSESESRSSSESEEDDGASAASHDSVLREVRESLRAERRKARMEKAAAKAAARKAAEEEAMQPVGAPMPRSARRKLHHATSFPTRPVGEFGEIGTVDPMPSSSRLSRRASRKSTASYAVDDSIAQTADRTASKAPGKPASFISEPVPPMPGRKGSAEDKLNTDVTQYLRSSRLTRLIKLEQAPYAGLTVSLADVGDPNGHPVIVFLGLGVVRYIVALYDDMAAVLGLRLICIDRWGMGKSDDLSAERRGVVEWSNVVAEVAGRLGVSKYSVLGHSAGGPYAMATCLRFPEKIAGPAHLLAPWVGTSVESGYKWLKYVPDSVIKTAQAAEWKVQGWKLGKLPSLTYESIGYDARTSGNRSPSYNGAISPRTDGSTSGWPAMHGQEMLPPVSPTGTTASSGDKSSDLSMRDSSIHTASRVASPSLQVPSTPILSTPTSGASKALRSKPGRFNAFLGGSGSRASSSQSDADVLKSTPDSVRSAQAREADRRSQVSSRTGDRSPIPRWGSSSSLASAKEGMVRSPRVQDLSDAIRSTHNGSPKLVYPDEAPVVPRKDRSARSSIFHMRRSESALSVQEGDMAWASAPNGDVSLDVSTTSSSRNSGSWGRKRNHAMPSSISTSSIRDSPLLHERLEVYSPDSTSPATPTSAQKGLIDLPTAILRASHAESLKGGAADLLTILGRASQRPWGFTYADVQHPTIVWHGDKDERISLSGVLWMEREMRECKVNIVKGGTHSLMTDVTTFVEALESIAAHRND</sequence>
<gene>
    <name evidence="3" type="ORF">IE81DRAFT_130996</name>
</gene>
<feature type="region of interest" description="Disordered" evidence="1">
    <location>
        <begin position="161"/>
        <end position="299"/>
    </location>
</feature>
<feature type="compositionally biased region" description="Basic and acidic residues" evidence="1">
    <location>
        <begin position="220"/>
        <end position="234"/>
    </location>
</feature>
<proteinExistence type="predicted"/>
<feature type="compositionally biased region" description="Low complexity" evidence="1">
    <location>
        <begin position="1232"/>
        <end position="1249"/>
    </location>
</feature>
<feature type="region of interest" description="Disordered" evidence="1">
    <location>
        <begin position="501"/>
        <end position="547"/>
    </location>
</feature>
<feature type="compositionally biased region" description="Basic and acidic residues" evidence="1">
    <location>
        <begin position="1048"/>
        <end position="1058"/>
    </location>
</feature>
<feature type="compositionally biased region" description="Low complexity" evidence="1">
    <location>
        <begin position="9"/>
        <end position="38"/>
    </location>
</feature>
<dbReference type="EMBL" id="KZ819353">
    <property type="protein sequence ID" value="PWN45929.1"/>
    <property type="molecule type" value="Genomic_DNA"/>
</dbReference>
<reference evidence="3 4" key="1">
    <citation type="journal article" date="2018" name="Mol. Biol. Evol.">
        <title>Broad Genomic Sampling Reveals a Smut Pathogenic Ancestry of the Fungal Clade Ustilaginomycotina.</title>
        <authorList>
            <person name="Kijpornyongpan T."/>
            <person name="Mondo S.J."/>
            <person name="Barry K."/>
            <person name="Sandor L."/>
            <person name="Lee J."/>
            <person name="Lipzen A."/>
            <person name="Pangilinan J."/>
            <person name="LaButti K."/>
            <person name="Hainaut M."/>
            <person name="Henrissat B."/>
            <person name="Grigoriev I.V."/>
            <person name="Spatafora J.W."/>
            <person name="Aime M.C."/>
        </authorList>
    </citation>
    <scope>NUCLEOTIDE SEQUENCE [LARGE SCALE GENOMIC DNA]</scope>
    <source>
        <strain evidence="3 4">MCA 4658</strain>
    </source>
</reference>
<evidence type="ECO:0000313" key="3">
    <source>
        <dbReference type="EMBL" id="PWN45929.1"/>
    </source>
</evidence>
<feature type="compositionally biased region" description="Low complexity" evidence="1">
    <location>
        <begin position="408"/>
        <end position="422"/>
    </location>
</feature>
<dbReference type="OrthoDB" id="435520at2759"/>
<dbReference type="PANTHER" id="PTHR43433:SF10">
    <property type="entry name" value="AB HYDROLASE-1 DOMAIN-CONTAINING PROTEIN"/>
    <property type="match status" value="1"/>
</dbReference>
<feature type="compositionally biased region" description="Polar residues" evidence="1">
    <location>
        <begin position="425"/>
        <end position="450"/>
    </location>
</feature>